<keyword evidence="2" id="KW-1185">Reference proteome</keyword>
<dbReference type="Proteomes" id="UP000822688">
    <property type="component" value="Chromosome 1"/>
</dbReference>
<organism evidence="1 2">
    <name type="scientific">Ceratodon purpureus</name>
    <name type="common">Fire moss</name>
    <name type="synonym">Dicranum purpureum</name>
    <dbReference type="NCBI Taxonomy" id="3225"/>
    <lineage>
        <taxon>Eukaryota</taxon>
        <taxon>Viridiplantae</taxon>
        <taxon>Streptophyta</taxon>
        <taxon>Embryophyta</taxon>
        <taxon>Bryophyta</taxon>
        <taxon>Bryophytina</taxon>
        <taxon>Bryopsida</taxon>
        <taxon>Dicranidae</taxon>
        <taxon>Pseudoditrichales</taxon>
        <taxon>Ditrichaceae</taxon>
        <taxon>Ceratodon</taxon>
    </lineage>
</organism>
<proteinExistence type="predicted"/>
<gene>
    <name evidence="1" type="ORF">KC19_1G120000</name>
</gene>
<dbReference type="EMBL" id="CM026421">
    <property type="protein sequence ID" value="KAG0590693.1"/>
    <property type="molecule type" value="Genomic_DNA"/>
</dbReference>
<protein>
    <submittedName>
        <fullName evidence="1">Uncharacterized protein</fullName>
    </submittedName>
</protein>
<evidence type="ECO:0000313" key="1">
    <source>
        <dbReference type="EMBL" id="KAG0590693.1"/>
    </source>
</evidence>
<comment type="caution">
    <text evidence="1">The sequence shown here is derived from an EMBL/GenBank/DDBJ whole genome shotgun (WGS) entry which is preliminary data.</text>
</comment>
<evidence type="ECO:0000313" key="2">
    <source>
        <dbReference type="Proteomes" id="UP000822688"/>
    </source>
</evidence>
<sequence length="72" mass="7831">MCNVDPKSFEATSLQALHNEHTLAVVDTYTVQGKLGTVQGLLQLPDLCMQRLRLNQSLDSNPTQLGLCSNGC</sequence>
<reference evidence="1" key="1">
    <citation type="submission" date="2020-06" db="EMBL/GenBank/DDBJ databases">
        <title>WGS assembly of Ceratodon purpureus strain R40.</title>
        <authorList>
            <person name="Carey S.B."/>
            <person name="Jenkins J."/>
            <person name="Shu S."/>
            <person name="Lovell J.T."/>
            <person name="Sreedasyam A."/>
            <person name="Maumus F."/>
            <person name="Tiley G.P."/>
            <person name="Fernandez-Pozo N."/>
            <person name="Barry K."/>
            <person name="Chen C."/>
            <person name="Wang M."/>
            <person name="Lipzen A."/>
            <person name="Daum C."/>
            <person name="Saski C.A."/>
            <person name="Payton A.C."/>
            <person name="Mcbreen J.C."/>
            <person name="Conrad R.E."/>
            <person name="Kollar L.M."/>
            <person name="Olsson S."/>
            <person name="Huttunen S."/>
            <person name="Landis J.B."/>
            <person name="Wickett N.J."/>
            <person name="Johnson M.G."/>
            <person name="Rensing S.A."/>
            <person name="Grimwood J."/>
            <person name="Schmutz J."/>
            <person name="Mcdaniel S.F."/>
        </authorList>
    </citation>
    <scope>NUCLEOTIDE SEQUENCE</scope>
    <source>
        <strain evidence="1">R40</strain>
    </source>
</reference>
<accession>A0A8T0J772</accession>
<dbReference type="AlphaFoldDB" id="A0A8T0J772"/>
<name>A0A8T0J772_CERPU</name>